<feature type="domain" description="SAF" evidence="3">
    <location>
        <begin position="49"/>
        <end position="117"/>
    </location>
</feature>
<dbReference type="RefSeq" id="WP_191320779.1">
    <property type="nucleotide sequence ID" value="NZ_BNCG01000025.1"/>
</dbReference>
<dbReference type="Proteomes" id="UP001595704">
    <property type="component" value="Unassembled WGS sequence"/>
</dbReference>
<organism evidence="4 5">
    <name type="scientific">Camelimonas fluminis</name>
    <dbReference type="NCBI Taxonomy" id="1576911"/>
    <lineage>
        <taxon>Bacteria</taxon>
        <taxon>Pseudomonadati</taxon>
        <taxon>Pseudomonadota</taxon>
        <taxon>Alphaproteobacteria</taxon>
        <taxon>Hyphomicrobiales</taxon>
        <taxon>Chelatococcaceae</taxon>
        <taxon>Camelimonas</taxon>
    </lineage>
</organism>
<dbReference type="Pfam" id="PF08666">
    <property type="entry name" value="SAF"/>
    <property type="match status" value="1"/>
</dbReference>
<feature type="region of interest" description="Disordered" evidence="1">
    <location>
        <begin position="227"/>
        <end position="266"/>
    </location>
</feature>
<protein>
    <submittedName>
        <fullName evidence="4">Flp pilus assembly protein CpaB</fullName>
    </submittedName>
</protein>
<keyword evidence="5" id="KW-1185">Reference proteome</keyword>
<accession>A0ABV7UI56</accession>
<dbReference type="EMBL" id="JBHRYC010000055">
    <property type="protein sequence ID" value="MFC3637993.1"/>
    <property type="molecule type" value="Genomic_DNA"/>
</dbReference>
<feature type="chain" id="PRO_5045258817" evidence="2">
    <location>
        <begin position="23"/>
        <end position="266"/>
    </location>
</feature>
<keyword evidence="2" id="KW-0732">Signal</keyword>
<dbReference type="CDD" id="cd11614">
    <property type="entry name" value="SAF_CpaB_FlgA_like"/>
    <property type="match status" value="1"/>
</dbReference>
<dbReference type="InterPro" id="IPR017592">
    <property type="entry name" value="Pilus_assmbl_Flp-typ_CpaB"/>
</dbReference>
<evidence type="ECO:0000256" key="2">
    <source>
        <dbReference type="SAM" id="SignalP"/>
    </source>
</evidence>
<gene>
    <name evidence="4" type="primary">cpaB</name>
    <name evidence="4" type="ORF">ACFONL_11520</name>
</gene>
<proteinExistence type="predicted"/>
<comment type="caution">
    <text evidence="4">The sequence shown here is derived from an EMBL/GenBank/DDBJ whole genome shotgun (WGS) entry which is preliminary data.</text>
</comment>
<dbReference type="NCBIfam" id="TIGR03177">
    <property type="entry name" value="pilus_cpaB"/>
    <property type="match status" value="1"/>
</dbReference>
<evidence type="ECO:0000259" key="3">
    <source>
        <dbReference type="SMART" id="SM00858"/>
    </source>
</evidence>
<dbReference type="InterPro" id="IPR013974">
    <property type="entry name" value="SAF"/>
</dbReference>
<dbReference type="InterPro" id="IPR031571">
    <property type="entry name" value="RcpC_dom"/>
</dbReference>
<feature type="compositionally biased region" description="Basic and acidic residues" evidence="1">
    <location>
        <begin position="240"/>
        <end position="252"/>
    </location>
</feature>
<name>A0ABV7UI56_9HYPH</name>
<reference evidence="5" key="1">
    <citation type="journal article" date="2019" name="Int. J. Syst. Evol. Microbiol.">
        <title>The Global Catalogue of Microorganisms (GCM) 10K type strain sequencing project: providing services to taxonomists for standard genome sequencing and annotation.</title>
        <authorList>
            <consortium name="The Broad Institute Genomics Platform"/>
            <consortium name="The Broad Institute Genome Sequencing Center for Infectious Disease"/>
            <person name="Wu L."/>
            <person name="Ma J."/>
        </authorList>
    </citation>
    <scope>NUCLEOTIDE SEQUENCE [LARGE SCALE GENOMIC DNA]</scope>
    <source>
        <strain evidence="5">KCTC 42282</strain>
    </source>
</reference>
<dbReference type="Pfam" id="PF16976">
    <property type="entry name" value="RcpC"/>
    <property type="match status" value="1"/>
</dbReference>
<feature type="signal peptide" evidence="2">
    <location>
        <begin position="1"/>
        <end position="22"/>
    </location>
</feature>
<sequence length="266" mass="28314">MKSTRSLTYAVALVAFSGAAFLVGRNSTAPVPAPMAPIAAPQQAPEKMIEILLAGKALPMGKRLATDDIIWANWPEAHRPPNSITRTERPTAIEDFQGVLVRQNIVPGETVTSDRFILDKTKSFLSALLLPGMRAVAIPATPVDTAGGFILPGDRVDILQVVAGANGKTNAEPLITNVKVLAVGNETREPEGQKTILGSTLTVEVFPDQAELIARVQKLSGLTMSLRPFSGDTGQSPETPKPDQAAKKEEQAIRIIRNGVVTSPAR</sequence>
<dbReference type="SMART" id="SM00858">
    <property type="entry name" value="SAF"/>
    <property type="match status" value="1"/>
</dbReference>
<evidence type="ECO:0000313" key="4">
    <source>
        <dbReference type="EMBL" id="MFC3637993.1"/>
    </source>
</evidence>
<evidence type="ECO:0000256" key="1">
    <source>
        <dbReference type="SAM" id="MobiDB-lite"/>
    </source>
</evidence>
<evidence type="ECO:0000313" key="5">
    <source>
        <dbReference type="Proteomes" id="UP001595704"/>
    </source>
</evidence>